<evidence type="ECO:0000313" key="2">
    <source>
        <dbReference type="EMBL" id="KAL0414381.1"/>
    </source>
</evidence>
<dbReference type="PANTHER" id="PTHR37610">
    <property type="entry name" value="CCHC-TYPE DOMAIN-CONTAINING PROTEIN"/>
    <property type="match status" value="1"/>
</dbReference>
<reference evidence="2" key="2">
    <citation type="journal article" date="2024" name="Plant">
        <title>Genomic evolution and insights into agronomic trait innovations of Sesamum species.</title>
        <authorList>
            <person name="Miao H."/>
            <person name="Wang L."/>
            <person name="Qu L."/>
            <person name="Liu H."/>
            <person name="Sun Y."/>
            <person name="Le M."/>
            <person name="Wang Q."/>
            <person name="Wei S."/>
            <person name="Zheng Y."/>
            <person name="Lin W."/>
            <person name="Duan Y."/>
            <person name="Cao H."/>
            <person name="Xiong S."/>
            <person name="Wang X."/>
            <person name="Wei L."/>
            <person name="Li C."/>
            <person name="Ma Q."/>
            <person name="Ju M."/>
            <person name="Zhao R."/>
            <person name="Li G."/>
            <person name="Mu C."/>
            <person name="Tian Q."/>
            <person name="Mei H."/>
            <person name="Zhang T."/>
            <person name="Gao T."/>
            <person name="Zhang H."/>
        </authorList>
    </citation>
    <scope>NUCLEOTIDE SEQUENCE</scope>
    <source>
        <strain evidence="2">G02</strain>
    </source>
</reference>
<comment type="caution">
    <text evidence="2">The sequence shown here is derived from an EMBL/GenBank/DDBJ whole genome shotgun (WGS) entry which is preliminary data.</text>
</comment>
<evidence type="ECO:0000259" key="1">
    <source>
        <dbReference type="Pfam" id="PF14244"/>
    </source>
</evidence>
<organism evidence="2">
    <name type="scientific">Sesamum radiatum</name>
    <name type="common">Black benniseed</name>
    <dbReference type="NCBI Taxonomy" id="300843"/>
    <lineage>
        <taxon>Eukaryota</taxon>
        <taxon>Viridiplantae</taxon>
        <taxon>Streptophyta</taxon>
        <taxon>Embryophyta</taxon>
        <taxon>Tracheophyta</taxon>
        <taxon>Spermatophyta</taxon>
        <taxon>Magnoliopsida</taxon>
        <taxon>eudicotyledons</taxon>
        <taxon>Gunneridae</taxon>
        <taxon>Pentapetalae</taxon>
        <taxon>asterids</taxon>
        <taxon>lamiids</taxon>
        <taxon>Lamiales</taxon>
        <taxon>Pedaliaceae</taxon>
        <taxon>Sesamum</taxon>
    </lineage>
</organism>
<reference evidence="2" key="1">
    <citation type="submission" date="2020-06" db="EMBL/GenBank/DDBJ databases">
        <authorList>
            <person name="Li T."/>
            <person name="Hu X."/>
            <person name="Zhang T."/>
            <person name="Song X."/>
            <person name="Zhang H."/>
            <person name="Dai N."/>
            <person name="Sheng W."/>
            <person name="Hou X."/>
            <person name="Wei L."/>
        </authorList>
    </citation>
    <scope>NUCLEOTIDE SEQUENCE</scope>
    <source>
        <strain evidence="2">G02</strain>
        <tissue evidence="2">Leaf</tissue>
    </source>
</reference>
<feature type="domain" description="Retrotransposon Copia-like N-terminal" evidence="1">
    <location>
        <begin position="25"/>
        <end position="72"/>
    </location>
</feature>
<protein>
    <recommendedName>
        <fullName evidence="1">Retrotransposon Copia-like N-terminal domain-containing protein</fullName>
    </recommendedName>
</protein>
<sequence length="197" mass="21995">MAGTSATTTTVETRDATFPDRLQLHGSDHPGMVLVSAPLTGNNFLNWSFGIKRALRAKMKLGFIDGTSIKPDTNDPHFEQWIRVDSMVTTWILNSISKDIVEAFMYAKSSRTLWLDLEQRYGECNGPQLYQLQREICSMTQGNSSLSSYFTNMKKLWDEMAELKPTRQCTCGCTCGAWADVAEFSCIYAANAVSYGA</sequence>
<dbReference type="AlphaFoldDB" id="A0AAW2UAM7"/>
<dbReference type="EMBL" id="JACGWJ010000006">
    <property type="protein sequence ID" value="KAL0414381.1"/>
    <property type="molecule type" value="Genomic_DNA"/>
</dbReference>
<accession>A0AAW2UAM7</accession>
<name>A0AAW2UAM7_SESRA</name>
<dbReference type="Pfam" id="PF14244">
    <property type="entry name" value="Retrotran_gag_3"/>
    <property type="match status" value="1"/>
</dbReference>
<dbReference type="PANTHER" id="PTHR37610:SF40">
    <property type="entry name" value="OS01G0909600 PROTEIN"/>
    <property type="match status" value="1"/>
</dbReference>
<gene>
    <name evidence="2" type="ORF">Sradi_1639800</name>
</gene>
<dbReference type="InterPro" id="IPR029472">
    <property type="entry name" value="Copia-like_N"/>
</dbReference>
<proteinExistence type="predicted"/>